<dbReference type="InterPro" id="IPR049458">
    <property type="entry name" value="EpsG-like"/>
</dbReference>
<evidence type="ECO:0000313" key="3">
    <source>
        <dbReference type="Proteomes" id="UP001596379"/>
    </source>
</evidence>
<feature type="transmembrane region" description="Helical" evidence="1">
    <location>
        <begin position="132"/>
        <end position="148"/>
    </location>
</feature>
<feature type="transmembrane region" description="Helical" evidence="1">
    <location>
        <begin position="101"/>
        <end position="126"/>
    </location>
</feature>
<dbReference type="Proteomes" id="UP001596379">
    <property type="component" value="Unassembled WGS sequence"/>
</dbReference>
<accession>A0ABW2J6V5</accession>
<proteinExistence type="predicted"/>
<evidence type="ECO:0000313" key="2">
    <source>
        <dbReference type="EMBL" id="MFC7299249.1"/>
    </source>
</evidence>
<gene>
    <name evidence="2" type="ORF">ACFQO0_12450</name>
</gene>
<dbReference type="RefSeq" id="WP_382235910.1">
    <property type="nucleotide sequence ID" value="NZ_JBHTCC010000003.1"/>
</dbReference>
<keyword evidence="3" id="KW-1185">Reference proteome</keyword>
<feature type="transmembrane region" description="Helical" evidence="1">
    <location>
        <begin position="270"/>
        <end position="290"/>
    </location>
</feature>
<organism evidence="2 3">
    <name type="scientific">Herminiimonas aquatilis</name>
    <dbReference type="NCBI Taxonomy" id="345342"/>
    <lineage>
        <taxon>Bacteria</taxon>
        <taxon>Pseudomonadati</taxon>
        <taxon>Pseudomonadota</taxon>
        <taxon>Betaproteobacteria</taxon>
        <taxon>Burkholderiales</taxon>
        <taxon>Oxalobacteraceae</taxon>
        <taxon>Herminiimonas</taxon>
    </lineage>
</organism>
<reference evidence="3" key="1">
    <citation type="journal article" date="2019" name="Int. J. Syst. Evol. Microbiol.">
        <title>The Global Catalogue of Microorganisms (GCM) 10K type strain sequencing project: providing services to taxonomists for standard genome sequencing and annotation.</title>
        <authorList>
            <consortium name="The Broad Institute Genomics Platform"/>
            <consortium name="The Broad Institute Genome Sequencing Center for Infectious Disease"/>
            <person name="Wu L."/>
            <person name="Ma J."/>
        </authorList>
    </citation>
    <scope>NUCLEOTIDE SEQUENCE [LARGE SCALE GENOMIC DNA]</scope>
    <source>
        <strain evidence="3">CCUG 36956</strain>
    </source>
</reference>
<feature type="transmembrane region" description="Helical" evidence="1">
    <location>
        <begin position="56"/>
        <end position="72"/>
    </location>
</feature>
<keyword evidence="1" id="KW-1133">Transmembrane helix</keyword>
<keyword evidence="1" id="KW-0812">Transmembrane</keyword>
<evidence type="ECO:0000256" key="1">
    <source>
        <dbReference type="SAM" id="Phobius"/>
    </source>
</evidence>
<keyword evidence="1" id="KW-0472">Membrane</keyword>
<name>A0ABW2J6V5_9BURK</name>
<dbReference type="EMBL" id="JBHTCC010000003">
    <property type="protein sequence ID" value="MFC7299249.1"/>
    <property type="molecule type" value="Genomic_DNA"/>
</dbReference>
<feature type="transmembrane region" description="Helical" evidence="1">
    <location>
        <begin position="184"/>
        <end position="202"/>
    </location>
</feature>
<protein>
    <submittedName>
        <fullName evidence="2">EpsG family protein</fullName>
    </submittedName>
</protein>
<feature type="transmembrane region" description="Helical" evidence="1">
    <location>
        <begin position="240"/>
        <end position="258"/>
    </location>
</feature>
<dbReference type="Pfam" id="PF14897">
    <property type="entry name" value="EpsG"/>
    <property type="match status" value="1"/>
</dbReference>
<sequence>MISEIQNNGVTDLELGFVLFIKTMLLIGVAPQFILAAIACISTALLVYAAQLSKRSLLVCALCVIPVFYFEITMNGLRYGLSFVCMMCAVALFYQKRLYVCVILATCAVLFHLSGWLLILMMVFFADDKEEFKFWFVITIGLAVLILVLQNIDQLLHLFVINIADSGVNLSNKVSAYSNFPSPSLLSGIGPLTLSLLALVLIKRADEANHAVRVRRFYFLLLAAVGTFIIAKFSYAGLRLQFVVLFFMFLILQFKPAFECIGNVKRGKNILATMVLIGFLGMAAFIKNALMTEGQGLSPWLPYSFNPEIIHLLNFNSYTDR</sequence>
<feature type="transmembrane region" description="Helical" evidence="1">
    <location>
        <begin position="214"/>
        <end position="234"/>
    </location>
</feature>
<comment type="caution">
    <text evidence="2">The sequence shown here is derived from an EMBL/GenBank/DDBJ whole genome shotgun (WGS) entry which is preliminary data.</text>
</comment>
<feature type="transmembrane region" description="Helical" evidence="1">
    <location>
        <begin position="24"/>
        <end position="49"/>
    </location>
</feature>